<proteinExistence type="predicted"/>
<accession>A0A0V0GZR1</accession>
<evidence type="ECO:0000313" key="1">
    <source>
        <dbReference type="EMBL" id="JAP12742.1"/>
    </source>
</evidence>
<reference evidence="1" key="1">
    <citation type="submission" date="2015-12" db="EMBL/GenBank/DDBJ databases">
        <title>Gene expression during late stages of embryo sac development: a critical building block for successful pollen-pistil interactions.</title>
        <authorList>
            <person name="Liu Y."/>
            <person name="Joly V."/>
            <person name="Sabar M."/>
            <person name="Matton D.P."/>
        </authorList>
    </citation>
    <scope>NUCLEOTIDE SEQUENCE</scope>
</reference>
<protein>
    <submittedName>
        <fullName evidence="1">Putative ovule protein</fullName>
    </submittedName>
</protein>
<dbReference type="EMBL" id="GEDG01029130">
    <property type="protein sequence ID" value="JAP12742.1"/>
    <property type="molecule type" value="Transcribed_RNA"/>
</dbReference>
<organism evidence="1">
    <name type="scientific">Solanum chacoense</name>
    <name type="common">Chaco potato</name>
    <dbReference type="NCBI Taxonomy" id="4108"/>
    <lineage>
        <taxon>Eukaryota</taxon>
        <taxon>Viridiplantae</taxon>
        <taxon>Streptophyta</taxon>
        <taxon>Embryophyta</taxon>
        <taxon>Tracheophyta</taxon>
        <taxon>Spermatophyta</taxon>
        <taxon>Magnoliopsida</taxon>
        <taxon>eudicotyledons</taxon>
        <taxon>Gunneridae</taxon>
        <taxon>Pentapetalae</taxon>
        <taxon>asterids</taxon>
        <taxon>lamiids</taxon>
        <taxon>Solanales</taxon>
        <taxon>Solanaceae</taxon>
        <taxon>Solanoideae</taxon>
        <taxon>Solaneae</taxon>
        <taxon>Solanum</taxon>
    </lineage>
</organism>
<name>A0A0V0GZR1_SOLCH</name>
<sequence length="61" mass="6689">MISPAAPTFGLICILGPRLLCNKHFHSISSTGAGSCKDESPVSLKYQILRAFLYHNMILLI</sequence>
<dbReference type="AlphaFoldDB" id="A0A0V0GZR1"/>